<gene>
    <name evidence="2" type="ORF">NCGR_LOCUS61814</name>
</gene>
<feature type="region of interest" description="Disordered" evidence="1">
    <location>
        <begin position="164"/>
        <end position="198"/>
    </location>
</feature>
<feature type="region of interest" description="Disordered" evidence="1">
    <location>
        <begin position="1"/>
        <end position="21"/>
    </location>
</feature>
<dbReference type="EMBL" id="CAJGYO010000018">
    <property type="protein sequence ID" value="CAD6337716.1"/>
    <property type="molecule type" value="Genomic_DNA"/>
</dbReference>
<comment type="caution">
    <text evidence="2">The sequence shown here is derived from an EMBL/GenBank/DDBJ whole genome shotgun (WGS) entry which is preliminary data.</text>
</comment>
<organism evidence="2 3">
    <name type="scientific">Miscanthus lutarioriparius</name>
    <dbReference type="NCBI Taxonomy" id="422564"/>
    <lineage>
        <taxon>Eukaryota</taxon>
        <taxon>Viridiplantae</taxon>
        <taxon>Streptophyta</taxon>
        <taxon>Embryophyta</taxon>
        <taxon>Tracheophyta</taxon>
        <taxon>Spermatophyta</taxon>
        <taxon>Magnoliopsida</taxon>
        <taxon>Liliopsida</taxon>
        <taxon>Poales</taxon>
        <taxon>Poaceae</taxon>
        <taxon>PACMAD clade</taxon>
        <taxon>Panicoideae</taxon>
        <taxon>Andropogonodae</taxon>
        <taxon>Andropogoneae</taxon>
        <taxon>Saccharinae</taxon>
        <taxon>Miscanthus</taxon>
    </lineage>
</organism>
<sequence length="220" mass="22576">MLASNRRPSASAVRRFPPGCGRHLNVAAGPPLYQYHQLPTTAAAAKPKPTLPNPSARGGTNTAPPPARRTLPATASFGAEAPCRGVGNGRKAAAAVTVPRVSAVRRYPPGCGRGVALSKSKLPGSEGEAESEDGAGKPSAAVVGHGDPKARAWEDGEVMLRASALDRAEFSSNGGMTNGGDGDAGAQEEGGEKPWEVSGLMAVPFLPWAQHERRSQRASG</sequence>
<evidence type="ECO:0000256" key="1">
    <source>
        <dbReference type="SAM" id="MobiDB-lite"/>
    </source>
</evidence>
<proteinExistence type="predicted"/>
<feature type="compositionally biased region" description="Low complexity" evidence="1">
    <location>
        <begin position="39"/>
        <end position="48"/>
    </location>
</feature>
<dbReference type="OrthoDB" id="671197at2759"/>
<name>A0A811S5I0_9POAL</name>
<accession>A0A811S5I0</accession>
<keyword evidence="3" id="KW-1185">Reference proteome</keyword>
<dbReference type="Proteomes" id="UP000604825">
    <property type="component" value="Unassembled WGS sequence"/>
</dbReference>
<feature type="region of interest" description="Disordered" evidence="1">
    <location>
        <begin position="39"/>
        <end position="151"/>
    </location>
</feature>
<dbReference type="AlphaFoldDB" id="A0A811S5I0"/>
<protein>
    <submittedName>
        <fullName evidence="2">Uncharacterized protein</fullName>
    </submittedName>
</protein>
<reference evidence="2" key="1">
    <citation type="submission" date="2020-10" db="EMBL/GenBank/DDBJ databases">
        <authorList>
            <person name="Han B."/>
            <person name="Lu T."/>
            <person name="Zhao Q."/>
            <person name="Huang X."/>
            <person name="Zhao Y."/>
        </authorList>
    </citation>
    <scope>NUCLEOTIDE SEQUENCE</scope>
</reference>
<evidence type="ECO:0000313" key="3">
    <source>
        <dbReference type="Proteomes" id="UP000604825"/>
    </source>
</evidence>
<evidence type="ECO:0000313" key="2">
    <source>
        <dbReference type="EMBL" id="CAD6337716.1"/>
    </source>
</evidence>